<dbReference type="GO" id="GO:0004631">
    <property type="term" value="F:phosphomevalonate kinase activity"/>
    <property type="evidence" value="ECO:0007669"/>
    <property type="project" value="UniProtKB-EC"/>
</dbReference>
<keyword evidence="18" id="KW-0472">Membrane</keyword>
<keyword evidence="18" id="KW-0812">Transmembrane</keyword>
<evidence type="ECO:0000256" key="1">
    <source>
        <dbReference type="ARBA" id="ARBA00004514"/>
    </source>
</evidence>
<evidence type="ECO:0000256" key="11">
    <source>
        <dbReference type="ARBA" id="ARBA00022840"/>
    </source>
</evidence>
<keyword evidence="11" id="KW-0067">ATP-binding</keyword>
<comment type="pathway">
    <text evidence="2">Isoprenoid biosynthesis; isopentenyl diphosphate biosynthesis via mevalonate pathway; isopentenyl diphosphate from (R)-mevalonate: step 2/3.</text>
</comment>
<sequence>MVIVTVMVIVTMMVIVTVMIVSDARRLSDLDWFRSSYGDVLQTVRVVASEQTRKARGWVYTPEVDDAVSECGLDQGVSFDWIIPNDGDDDSLQQQLDKLTDFIYGQLNLSKG</sequence>
<feature type="transmembrane region" description="Helical" evidence="18">
    <location>
        <begin position="6"/>
        <end position="24"/>
    </location>
</feature>
<evidence type="ECO:0000256" key="10">
    <source>
        <dbReference type="ARBA" id="ARBA00022778"/>
    </source>
</evidence>
<evidence type="ECO:0000256" key="6">
    <source>
        <dbReference type="ARBA" id="ARBA00022548"/>
    </source>
</evidence>
<evidence type="ECO:0000256" key="15">
    <source>
        <dbReference type="ARBA" id="ARBA00023166"/>
    </source>
</evidence>
<accession>A0A8T2IFK7</accession>
<evidence type="ECO:0000256" key="12">
    <source>
        <dbReference type="ARBA" id="ARBA00022955"/>
    </source>
</evidence>
<evidence type="ECO:0000256" key="2">
    <source>
        <dbReference type="ARBA" id="ARBA00005017"/>
    </source>
</evidence>
<evidence type="ECO:0000256" key="9">
    <source>
        <dbReference type="ARBA" id="ARBA00022777"/>
    </source>
</evidence>
<keyword evidence="18" id="KW-1133">Transmembrane helix</keyword>
<proteinExistence type="predicted"/>
<evidence type="ECO:0000256" key="16">
    <source>
        <dbReference type="ARBA" id="ARBA00023221"/>
    </source>
</evidence>
<evidence type="ECO:0000256" key="8">
    <source>
        <dbReference type="ARBA" id="ARBA00022741"/>
    </source>
</evidence>
<keyword evidence="6" id="KW-0153">Cholesterol metabolism</keyword>
<keyword evidence="4" id="KW-0963">Cytoplasm</keyword>
<keyword evidence="12" id="KW-0752">Steroid biosynthesis</keyword>
<evidence type="ECO:0000313" key="19">
    <source>
        <dbReference type="EMBL" id="KAG8431735.1"/>
    </source>
</evidence>
<keyword evidence="14" id="KW-0443">Lipid metabolism</keyword>
<comment type="caution">
    <text evidence="19">The sequence shown here is derived from an EMBL/GenBank/DDBJ whole genome shotgun (WGS) entry which is preliminary data.</text>
</comment>
<name>A0A8T2IFK7_9PIPI</name>
<evidence type="ECO:0000256" key="18">
    <source>
        <dbReference type="SAM" id="Phobius"/>
    </source>
</evidence>
<keyword evidence="9" id="KW-0418">Kinase</keyword>
<dbReference type="InterPro" id="IPR005919">
    <property type="entry name" value="Pmev_kin_anim"/>
</dbReference>
<dbReference type="GO" id="GO:0019287">
    <property type="term" value="P:isopentenyl diphosphate biosynthetic process, mevalonate pathway"/>
    <property type="evidence" value="ECO:0007669"/>
    <property type="project" value="TreeGrafter"/>
</dbReference>
<keyword evidence="16" id="KW-0753">Steroid metabolism</keyword>
<keyword evidence="13" id="KW-0756">Sterol biosynthesis</keyword>
<protein>
    <recommendedName>
        <fullName evidence="17">Phosphomevalonate kinase</fullName>
        <ecNumber evidence="3">2.7.4.2</ecNumber>
    </recommendedName>
</protein>
<evidence type="ECO:0000256" key="13">
    <source>
        <dbReference type="ARBA" id="ARBA00023011"/>
    </source>
</evidence>
<comment type="subcellular location">
    <subcellularLocation>
        <location evidence="1">Cytoplasm</location>
        <location evidence="1">Cytosol</location>
    </subcellularLocation>
</comment>
<dbReference type="Gene3D" id="3.40.50.300">
    <property type="entry name" value="P-loop containing nucleotide triphosphate hydrolases"/>
    <property type="match status" value="1"/>
</dbReference>
<evidence type="ECO:0000256" key="3">
    <source>
        <dbReference type="ARBA" id="ARBA00012958"/>
    </source>
</evidence>
<dbReference type="Proteomes" id="UP000812440">
    <property type="component" value="Unassembled WGS sequence"/>
</dbReference>
<evidence type="ECO:0000256" key="4">
    <source>
        <dbReference type="ARBA" id="ARBA00022490"/>
    </source>
</evidence>
<dbReference type="PANTHER" id="PTHR13101">
    <property type="entry name" value="PHOSPHOMEVALONATE KINASE"/>
    <property type="match status" value="1"/>
</dbReference>
<keyword evidence="5" id="KW-0444">Lipid biosynthesis</keyword>
<dbReference type="GO" id="GO:0005829">
    <property type="term" value="C:cytosol"/>
    <property type="evidence" value="ECO:0007669"/>
    <property type="project" value="UniProtKB-SubCell"/>
</dbReference>
<evidence type="ECO:0000256" key="14">
    <source>
        <dbReference type="ARBA" id="ARBA00023098"/>
    </source>
</evidence>
<reference evidence="19" key="1">
    <citation type="thesis" date="2020" institute="ProQuest LLC" country="789 East Eisenhower Parkway, Ann Arbor, MI, USA">
        <title>Comparative Genomics and Chromosome Evolution.</title>
        <authorList>
            <person name="Mudd A.B."/>
        </authorList>
    </citation>
    <scope>NUCLEOTIDE SEQUENCE</scope>
    <source>
        <strain evidence="19">Female2</strain>
        <tissue evidence="19">Blood</tissue>
    </source>
</reference>
<dbReference type="AlphaFoldDB" id="A0A8T2IFK7"/>
<evidence type="ECO:0000256" key="5">
    <source>
        <dbReference type="ARBA" id="ARBA00022516"/>
    </source>
</evidence>
<dbReference type="GO" id="GO:0006695">
    <property type="term" value="P:cholesterol biosynthetic process"/>
    <property type="evidence" value="ECO:0007669"/>
    <property type="project" value="UniProtKB-KW"/>
</dbReference>
<evidence type="ECO:0000256" key="17">
    <source>
        <dbReference type="ARBA" id="ARBA00034549"/>
    </source>
</evidence>
<dbReference type="PANTHER" id="PTHR13101:SF1">
    <property type="entry name" value="PHOSPHOMEVALONATE KINASE"/>
    <property type="match status" value="1"/>
</dbReference>
<evidence type="ECO:0000313" key="20">
    <source>
        <dbReference type="Proteomes" id="UP000812440"/>
    </source>
</evidence>
<organism evidence="19 20">
    <name type="scientific">Hymenochirus boettgeri</name>
    <name type="common">Congo dwarf clawed frog</name>
    <dbReference type="NCBI Taxonomy" id="247094"/>
    <lineage>
        <taxon>Eukaryota</taxon>
        <taxon>Metazoa</taxon>
        <taxon>Chordata</taxon>
        <taxon>Craniata</taxon>
        <taxon>Vertebrata</taxon>
        <taxon>Euteleostomi</taxon>
        <taxon>Amphibia</taxon>
        <taxon>Batrachia</taxon>
        <taxon>Anura</taxon>
        <taxon>Pipoidea</taxon>
        <taxon>Pipidae</taxon>
        <taxon>Pipinae</taxon>
        <taxon>Hymenochirus</taxon>
    </lineage>
</organism>
<dbReference type="EC" id="2.7.4.2" evidence="3"/>
<dbReference type="InterPro" id="IPR027417">
    <property type="entry name" value="P-loop_NTPase"/>
</dbReference>
<dbReference type="GO" id="GO:0005524">
    <property type="term" value="F:ATP binding"/>
    <property type="evidence" value="ECO:0007669"/>
    <property type="project" value="UniProtKB-KW"/>
</dbReference>
<keyword evidence="7" id="KW-0808">Transferase</keyword>
<dbReference type="OrthoDB" id="2401875at2759"/>
<gene>
    <name evidence="19" type="ORF">GDO86_020240</name>
</gene>
<keyword evidence="20" id="KW-1185">Reference proteome</keyword>
<keyword evidence="15" id="KW-1207">Sterol metabolism</keyword>
<keyword evidence="10" id="KW-0152">Cholesterol biosynthesis</keyword>
<dbReference type="EMBL" id="JAACNH010000084">
    <property type="protein sequence ID" value="KAG8431735.1"/>
    <property type="molecule type" value="Genomic_DNA"/>
</dbReference>
<evidence type="ECO:0000256" key="7">
    <source>
        <dbReference type="ARBA" id="ARBA00022679"/>
    </source>
</evidence>
<keyword evidence="8" id="KW-0547">Nucleotide-binding</keyword>